<evidence type="ECO:0000259" key="3">
    <source>
        <dbReference type="Pfam" id="PF23559"/>
    </source>
</evidence>
<dbReference type="InterPro" id="IPR036388">
    <property type="entry name" value="WH-like_DNA-bd_sf"/>
</dbReference>
<name>A0A0A9HEI1_ARUDO</name>
<dbReference type="GO" id="GO:0002758">
    <property type="term" value="P:innate immune response-activating signaling pathway"/>
    <property type="evidence" value="ECO:0007669"/>
    <property type="project" value="UniProtKB-ARBA"/>
</dbReference>
<dbReference type="InterPro" id="IPR032675">
    <property type="entry name" value="LRR_dom_sf"/>
</dbReference>
<reference evidence="5" key="1">
    <citation type="submission" date="2014-09" db="EMBL/GenBank/DDBJ databases">
        <authorList>
            <person name="Magalhaes I.L.F."/>
            <person name="Oliveira U."/>
            <person name="Santos F.R."/>
            <person name="Vidigal T.H.D.A."/>
            <person name="Brescovit A.D."/>
            <person name="Santos A.J."/>
        </authorList>
    </citation>
    <scope>NUCLEOTIDE SEQUENCE</scope>
    <source>
        <tissue evidence="5">Shoot tissue taken approximately 20 cm above the soil surface</tissue>
    </source>
</reference>
<evidence type="ECO:0000313" key="5">
    <source>
        <dbReference type="EMBL" id="JAE33261.1"/>
    </source>
</evidence>
<dbReference type="InterPro" id="IPR058922">
    <property type="entry name" value="WHD_DRP"/>
</dbReference>
<feature type="domain" description="Disease resistance R13L4/SHOC-2-like LRR" evidence="4">
    <location>
        <begin position="167"/>
        <end position="526"/>
    </location>
</feature>
<dbReference type="Pfam" id="PF23598">
    <property type="entry name" value="LRR_14"/>
    <property type="match status" value="1"/>
</dbReference>
<sequence>MEWYEVYKSVGTGMENCLDVENMRNILSLSYYDLPSHLRTCLLYFSLFPEDYVIDNERLVWMWIAEGFIQSEKKRESLFELGESYFNELINRSMIQLVHKGCSDLIKYCRVHDMVLDLIHSLSSEENFVTILNDVHHTSPSKKVRRLSLQNGKVDHFAPQTTMSIQQVRSVVAFPFAINITPALQSFRILRVLDLQDSCLSESCNLNYLENLFHLRYLGLRNTHIAQLPEEIGNLRFLQTLDVKDNEITRLPSTVVQLRHLMCLRIEVCTRVPNGIGSLTSLEELSMLCIDDSTDIIEELGHLTQLRVLDISCQIEWNCILEKSLVKCLSKLQKIKSLYIWVHGECNLDDWITPQHLSRFGAAMGLPGCWFSTLPAWINSSLLLNLSFLSITVRELQQEDLEILGRLPALRDLHLEVDHRNIGILERFVFSSGSFPSLVHCGFSGYIGPFVFQEGAMPRIKSLRFTSHVREMREIADSFYLGLRNLPSLQLVAALFFSRGASKEVVEEAKAALRHEIEIHPNHPTLWIPS</sequence>
<dbReference type="GO" id="GO:0042742">
    <property type="term" value="P:defense response to bacterium"/>
    <property type="evidence" value="ECO:0007669"/>
    <property type="project" value="UniProtKB-ARBA"/>
</dbReference>
<feature type="domain" description="Disease resistance protein winged helix" evidence="3">
    <location>
        <begin position="47"/>
        <end position="119"/>
    </location>
</feature>
<accession>A0A0A9HEI1</accession>
<dbReference type="InterPro" id="IPR044974">
    <property type="entry name" value="Disease_R_plants"/>
</dbReference>
<evidence type="ECO:0000256" key="1">
    <source>
        <dbReference type="ARBA" id="ARBA00022737"/>
    </source>
</evidence>
<dbReference type="GO" id="GO:0009626">
    <property type="term" value="P:plant-type hypersensitive response"/>
    <property type="evidence" value="ECO:0007669"/>
    <property type="project" value="UniProtKB-ARBA"/>
</dbReference>
<evidence type="ECO:0000259" key="4">
    <source>
        <dbReference type="Pfam" id="PF23598"/>
    </source>
</evidence>
<organism evidence="5">
    <name type="scientific">Arundo donax</name>
    <name type="common">Giant reed</name>
    <name type="synonym">Donax arundinaceus</name>
    <dbReference type="NCBI Taxonomy" id="35708"/>
    <lineage>
        <taxon>Eukaryota</taxon>
        <taxon>Viridiplantae</taxon>
        <taxon>Streptophyta</taxon>
        <taxon>Embryophyta</taxon>
        <taxon>Tracheophyta</taxon>
        <taxon>Spermatophyta</taxon>
        <taxon>Magnoliopsida</taxon>
        <taxon>Liliopsida</taxon>
        <taxon>Poales</taxon>
        <taxon>Poaceae</taxon>
        <taxon>PACMAD clade</taxon>
        <taxon>Arundinoideae</taxon>
        <taxon>Arundineae</taxon>
        <taxon>Arundo</taxon>
    </lineage>
</organism>
<evidence type="ECO:0000256" key="2">
    <source>
        <dbReference type="ARBA" id="ARBA00022821"/>
    </source>
</evidence>
<dbReference type="FunFam" id="1.10.10.10:FF:000322">
    <property type="entry name" value="Probable disease resistance protein At1g63360"/>
    <property type="match status" value="1"/>
</dbReference>
<dbReference type="Gene3D" id="3.80.10.10">
    <property type="entry name" value="Ribonuclease Inhibitor"/>
    <property type="match status" value="1"/>
</dbReference>
<proteinExistence type="predicted"/>
<keyword evidence="1" id="KW-0677">Repeat</keyword>
<dbReference type="PANTHER" id="PTHR23155">
    <property type="entry name" value="DISEASE RESISTANCE PROTEIN RP"/>
    <property type="match status" value="1"/>
</dbReference>
<evidence type="ECO:0008006" key="6">
    <source>
        <dbReference type="Google" id="ProtNLM"/>
    </source>
</evidence>
<dbReference type="PANTHER" id="PTHR23155:SF1116">
    <property type="entry name" value="OS12G0273300 PROTEIN"/>
    <property type="match status" value="1"/>
</dbReference>
<reference evidence="5" key="2">
    <citation type="journal article" date="2015" name="Data Brief">
        <title>Shoot transcriptome of the giant reed, Arundo donax.</title>
        <authorList>
            <person name="Barrero R.A."/>
            <person name="Guerrero F.D."/>
            <person name="Moolhuijzen P."/>
            <person name="Goolsby J.A."/>
            <person name="Tidwell J."/>
            <person name="Bellgard S.E."/>
            <person name="Bellgard M.I."/>
        </authorList>
    </citation>
    <scope>NUCLEOTIDE SEQUENCE</scope>
    <source>
        <tissue evidence="5">Shoot tissue taken approximately 20 cm above the soil surface</tissue>
    </source>
</reference>
<keyword evidence="2" id="KW-0611">Plant defense</keyword>
<dbReference type="SUPFAM" id="SSF52058">
    <property type="entry name" value="L domain-like"/>
    <property type="match status" value="1"/>
</dbReference>
<protein>
    <recommendedName>
        <fullName evidence="6">NB-ARC domain-containing protein</fullName>
    </recommendedName>
</protein>
<dbReference type="Gene3D" id="1.10.10.10">
    <property type="entry name" value="Winged helix-like DNA-binding domain superfamily/Winged helix DNA-binding domain"/>
    <property type="match status" value="1"/>
</dbReference>
<dbReference type="AlphaFoldDB" id="A0A0A9HEI1"/>
<dbReference type="InterPro" id="IPR055414">
    <property type="entry name" value="LRR_R13L4/SHOC2-like"/>
</dbReference>
<dbReference type="EMBL" id="GBRH01164635">
    <property type="protein sequence ID" value="JAE33261.1"/>
    <property type="molecule type" value="Transcribed_RNA"/>
</dbReference>
<dbReference type="Pfam" id="PF23559">
    <property type="entry name" value="WHD_DRP"/>
    <property type="match status" value="1"/>
</dbReference>